<dbReference type="EMBL" id="GL447900">
    <property type="protein sequence ID" value="EFN85736.1"/>
    <property type="molecule type" value="Genomic_DNA"/>
</dbReference>
<feature type="non-terminal residue" evidence="1">
    <location>
        <position position="1"/>
    </location>
</feature>
<evidence type="ECO:0000313" key="1">
    <source>
        <dbReference type="EMBL" id="EFN85736.1"/>
    </source>
</evidence>
<dbReference type="AlphaFoldDB" id="E2BEZ5"/>
<gene>
    <name evidence="1" type="ORF">EAI_07393</name>
</gene>
<organism evidence="2">
    <name type="scientific">Harpegnathos saltator</name>
    <name type="common">Jerdon's jumping ant</name>
    <dbReference type="NCBI Taxonomy" id="610380"/>
    <lineage>
        <taxon>Eukaryota</taxon>
        <taxon>Metazoa</taxon>
        <taxon>Ecdysozoa</taxon>
        <taxon>Arthropoda</taxon>
        <taxon>Hexapoda</taxon>
        <taxon>Insecta</taxon>
        <taxon>Pterygota</taxon>
        <taxon>Neoptera</taxon>
        <taxon>Endopterygota</taxon>
        <taxon>Hymenoptera</taxon>
        <taxon>Apocrita</taxon>
        <taxon>Aculeata</taxon>
        <taxon>Formicoidea</taxon>
        <taxon>Formicidae</taxon>
        <taxon>Ponerinae</taxon>
        <taxon>Ponerini</taxon>
        <taxon>Harpegnathos</taxon>
    </lineage>
</organism>
<dbReference type="PANTHER" id="PTHR46114:SF1">
    <property type="entry name" value="ZAD DOMAIN-CONTAINING PROTEIN"/>
    <property type="match status" value="1"/>
</dbReference>
<name>E2BEZ5_HARSA</name>
<reference evidence="1 2" key="1">
    <citation type="journal article" date="2010" name="Science">
        <title>Genomic comparison of the ants Camponotus floridanus and Harpegnathos saltator.</title>
        <authorList>
            <person name="Bonasio R."/>
            <person name="Zhang G."/>
            <person name="Ye C."/>
            <person name="Mutti N.S."/>
            <person name="Fang X."/>
            <person name="Qin N."/>
            <person name="Donahue G."/>
            <person name="Yang P."/>
            <person name="Li Q."/>
            <person name="Li C."/>
            <person name="Zhang P."/>
            <person name="Huang Z."/>
            <person name="Berger S.L."/>
            <person name="Reinberg D."/>
            <person name="Wang J."/>
            <person name="Liebig J."/>
        </authorList>
    </citation>
    <scope>NUCLEOTIDE SEQUENCE [LARGE SCALE GENOMIC DNA]</scope>
    <source>
        <strain evidence="1 2">R22 G/1</strain>
    </source>
</reference>
<accession>E2BEZ5</accession>
<protein>
    <submittedName>
        <fullName evidence="1">Uncharacterized protein</fullName>
    </submittedName>
</protein>
<proteinExistence type="predicted"/>
<evidence type="ECO:0000313" key="2">
    <source>
        <dbReference type="Proteomes" id="UP000008237"/>
    </source>
</evidence>
<dbReference type="InParanoid" id="E2BEZ5"/>
<feature type="non-terminal residue" evidence="1">
    <location>
        <position position="41"/>
    </location>
</feature>
<sequence>YFPENLGDYSKEQGERFHQDIQEMEHRYQVRWDVNMKAEFC</sequence>
<keyword evidence="2" id="KW-1185">Reference proteome</keyword>
<dbReference type="Proteomes" id="UP000008237">
    <property type="component" value="Unassembled WGS sequence"/>
</dbReference>
<dbReference type="PANTHER" id="PTHR46114">
    <property type="entry name" value="APPLE DOMAIN-CONTAINING PROTEIN"/>
    <property type="match status" value="1"/>
</dbReference>